<dbReference type="WBParaSite" id="nRc.2.0.1.t08752-RA">
    <property type="protein sequence ID" value="nRc.2.0.1.t08752-RA"/>
    <property type="gene ID" value="nRc.2.0.1.g08752"/>
</dbReference>
<keyword evidence="1" id="KW-0722">Serine protease inhibitor</keyword>
<reference evidence="4" key="1">
    <citation type="submission" date="2022-11" db="UniProtKB">
        <authorList>
            <consortium name="WormBaseParasite"/>
        </authorList>
    </citation>
    <scope>IDENTIFICATION</scope>
</reference>
<dbReference type="CDD" id="cd19941">
    <property type="entry name" value="TIL"/>
    <property type="match status" value="1"/>
</dbReference>
<dbReference type="GO" id="GO:0004867">
    <property type="term" value="F:serine-type endopeptidase inhibitor activity"/>
    <property type="evidence" value="ECO:0007669"/>
    <property type="project" value="UniProtKB-KW"/>
</dbReference>
<keyword evidence="1" id="KW-0646">Protease inhibitor</keyword>
<organism evidence="3 4">
    <name type="scientific">Romanomermis culicivorax</name>
    <name type="common">Nematode worm</name>
    <dbReference type="NCBI Taxonomy" id="13658"/>
    <lineage>
        <taxon>Eukaryota</taxon>
        <taxon>Metazoa</taxon>
        <taxon>Ecdysozoa</taxon>
        <taxon>Nematoda</taxon>
        <taxon>Enoplea</taxon>
        <taxon>Dorylaimia</taxon>
        <taxon>Mermithida</taxon>
        <taxon>Mermithoidea</taxon>
        <taxon>Mermithidae</taxon>
        <taxon>Romanomermis</taxon>
    </lineage>
</organism>
<feature type="domain" description="TIL" evidence="2">
    <location>
        <begin position="39"/>
        <end position="105"/>
    </location>
</feature>
<accession>A0A915I3P1</accession>
<name>A0A915I3P1_ROMCU</name>
<evidence type="ECO:0000313" key="4">
    <source>
        <dbReference type="WBParaSite" id="nRc.2.0.1.t08752-RA"/>
    </source>
</evidence>
<dbReference type="AlphaFoldDB" id="A0A915I3P1"/>
<evidence type="ECO:0000313" key="3">
    <source>
        <dbReference type="Proteomes" id="UP000887565"/>
    </source>
</evidence>
<evidence type="ECO:0000259" key="2">
    <source>
        <dbReference type="Pfam" id="PF01826"/>
    </source>
</evidence>
<dbReference type="Proteomes" id="UP000887565">
    <property type="component" value="Unplaced"/>
</dbReference>
<dbReference type="SUPFAM" id="SSF57567">
    <property type="entry name" value="Serine protease inhibitors"/>
    <property type="match status" value="1"/>
</dbReference>
<dbReference type="InterPro" id="IPR002919">
    <property type="entry name" value="TIL_dom"/>
</dbReference>
<keyword evidence="3" id="KW-1185">Reference proteome</keyword>
<dbReference type="InterPro" id="IPR036084">
    <property type="entry name" value="Ser_inhib-like_sf"/>
</dbReference>
<protein>
    <submittedName>
        <fullName evidence="4">TIL domain-containing protein</fullName>
    </submittedName>
</protein>
<sequence>GDSRSISFTGNNIPLGGQIGVNPFPTAPFVNTQQAICQQENEEYRQCGNSCETDCSNVSYQNMCSGTFSTTSCGPPGCYCRLGYVRLLPVMGYNSRSPCIPIEQCRPNVQPTFVSNVPNDRLYKPGLCPQGLLSPLAVESISRGV</sequence>
<dbReference type="Pfam" id="PF01826">
    <property type="entry name" value="TIL"/>
    <property type="match status" value="1"/>
</dbReference>
<dbReference type="Gene3D" id="2.10.25.10">
    <property type="entry name" value="Laminin"/>
    <property type="match status" value="1"/>
</dbReference>
<proteinExistence type="predicted"/>
<evidence type="ECO:0000256" key="1">
    <source>
        <dbReference type="ARBA" id="ARBA00022900"/>
    </source>
</evidence>